<reference evidence="1 2" key="1">
    <citation type="journal article" date="2018" name="Nat. Biotechnol.">
        <title>A standardized bacterial taxonomy based on genome phylogeny substantially revises the tree of life.</title>
        <authorList>
            <person name="Parks D.H."/>
            <person name="Chuvochina M."/>
            <person name="Waite D.W."/>
            <person name="Rinke C."/>
            <person name="Skarshewski A."/>
            <person name="Chaumeil P.A."/>
            <person name="Hugenholtz P."/>
        </authorList>
    </citation>
    <scope>NUCLEOTIDE SEQUENCE [LARGE SCALE GENOMIC DNA]</scope>
    <source>
        <strain evidence="1">UBA11306</strain>
    </source>
</reference>
<dbReference type="Gene3D" id="3.40.50.1000">
    <property type="entry name" value="HAD superfamily/HAD-like"/>
    <property type="match status" value="1"/>
</dbReference>
<dbReference type="SUPFAM" id="SSF56784">
    <property type="entry name" value="HAD-like"/>
    <property type="match status" value="1"/>
</dbReference>
<dbReference type="Gene3D" id="3.30.1240.10">
    <property type="match status" value="1"/>
</dbReference>
<evidence type="ECO:0000313" key="1">
    <source>
        <dbReference type="EMBL" id="HCS93247.1"/>
    </source>
</evidence>
<dbReference type="InterPro" id="IPR036412">
    <property type="entry name" value="HAD-like_sf"/>
</dbReference>
<dbReference type="EMBL" id="DQHO01000006">
    <property type="protein sequence ID" value="HCS93247.1"/>
    <property type="molecule type" value="Genomic_DNA"/>
</dbReference>
<name>A0A3D4S371_9ENTE</name>
<dbReference type="RefSeq" id="WP_022796544.1">
    <property type="nucleotide sequence ID" value="NZ_JBQDSL010000032.1"/>
</dbReference>
<dbReference type="InterPro" id="IPR023214">
    <property type="entry name" value="HAD_sf"/>
</dbReference>
<evidence type="ECO:0008006" key="3">
    <source>
        <dbReference type="Google" id="ProtNLM"/>
    </source>
</evidence>
<accession>A0A3D4S371</accession>
<sequence>MRQLLVSDYDDTFYRTDEELEVNKMWVDRFVGEGNLFTFATGRSYESFKVWVEQCDLFYNYLILCNGAIILDHEAKLLWHQPLSDQLMAEVDLTMTSFKEDIINRKYCSPFKDSMRAEELESVDIVKVRFKEKKAAECFVATLNQCIS</sequence>
<dbReference type="AlphaFoldDB" id="A0A3D4S371"/>
<organism evidence="1 2">
    <name type="scientific">Bavariicoccus seileri</name>
    <dbReference type="NCBI Taxonomy" id="549685"/>
    <lineage>
        <taxon>Bacteria</taxon>
        <taxon>Bacillati</taxon>
        <taxon>Bacillota</taxon>
        <taxon>Bacilli</taxon>
        <taxon>Lactobacillales</taxon>
        <taxon>Enterococcaceae</taxon>
        <taxon>Bavariicoccus</taxon>
    </lineage>
</organism>
<evidence type="ECO:0000313" key="2">
    <source>
        <dbReference type="Proteomes" id="UP000262195"/>
    </source>
</evidence>
<dbReference type="Pfam" id="PF08282">
    <property type="entry name" value="Hydrolase_3"/>
    <property type="match status" value="1"/>
</dbReference>
<proteinExistence type="predicted"/>
<gene>
    <name evidence="1" type="ORF">DIW15_00875</name>
</gene>
<comment type="caution">
    <text evidence="1">The sequence shown here is derived from an EMBL/GenBank/DDBJ whole genome shotgun (WGS) entry which is preliminary data.</text>
</comment>
<dbReference type="Proteomes" id="UP000262195">
    <property type="component" value="Unassembled WGS sequence"/>
</dbReference>
<dbReference type="STRING" id="1121105.GCA_000421665_01277"/>
<protein>
    <recommendedName>
        <fullName evidence="3">Haloacid dehalogenase</fullName>
    </recommendedName>
</protein>